<evidence type="ECO:0000313" key="14">
    <source>
        <dbReference type="EMBL" id="GEU92205.1"/>
    </source>
</evidence>
<gene>
    <name evidence="14" type="ORF">Tci_064183</name>
</gene>
<accession>A0A6L2P582</accession>
<evidence type="ECO:0000259" key="12">
    <source>
        <dbReference type="Pfam" id="PF17921"/>
    </source>
</evidence>
<keyword evidence="2" id="KW-0479">Metal-binding</keyword>
<keyword evidence="6" id="KW-0229">DNA integration</keyword>
<dbReference type="SUPFAM" id="SSF53098">
    <property type="entry name" value="Ribonuclease H-like"/>
    <property type="match status" value="1"/>
</dbReference>
<evidence type="ECO:0000256" key="5">
    <source>
        <dbReference type="ARBA" id="ARBA00022842"/>
    </source>
</evidence>
<keyword evidence="8" id="KW-0548">Nucleotidyltransferase</keyword>
<evidence type="ECO:0000256" key="6">
    <source>
        <dbReference type="ARBA" id="ARBA00022908"/>
    </source>
</evidence>
<keyword evidence="5" id="KW-0460">Magnesium</keyword>
<dbReference type="GO" id="GO:0003887">
    <property type="term" value="F:DNA-directed DNA polymerase activity"/>
    <property type="evidence" value="ECO:0007669"/>
    <property type="project" value="UniProtKB-KW"/>
</dbReference>
<dbReference type="GO" id="GO:0003964">
    <property type="term" value="F:RNA-directed DNA polymerase activity"/>
    <property type="evidence" value="ECO:0007669"/>
    <property type="project" value="UniProtKB-KW"/>
</dbReference>
<sequence>IHVDPAKIESIKDWASPKTPIEIRQFLGLAGYYRRFIKGFLKIAKSMIKLTQKDVKFDWGDKQEAAFQQIKQNLCSAPILALPEGSEDFVDSRFGCCVDAKRESDCLCITPTKARKPKNIKNEDVGGMLIENAKNPEAIRTKKLEPSADGTLCLNSRSWLPCYGNKRTMIMHESHKSKYSIDPGSKKMYQDIKKLYWWPNMKANIATDKSFQKALGTNMDMITAYHSETDRQSERTIQTHEDMLCACVIDFGNVWVKHFPLVEFSYNNSYHASITVALFKALYGRKCRSPVCWVMVGQVQLTGPELVLKKVGAVAYKLELPQELTRVHNTFQVSNLKKCYSDDPLVVSLEGLQLDDKLHFVEEPVEVMDREVKQLRQSHVPIVKVRWNSRAGTTITELRAGPEEPEQAPLSPDYVPVLEEPEQAPPSPVYLPYVPEPVYPEYMPPEDDVFLDEEQPLPVAATPTTDSPGYIPDFDPNGNPEEDEEEDPDEDLADYPADSTVVALPAVDHVPSEEVTEPLPQIPSLPLPIPSPPLDSPTHIEISESCLPLRKRLRFASPTPSQEVGESSAADAARVDVTPERPMSKELGYGITNTWDELVGASEEIAPTTLQGVNQRVTDLSTIVEQETTIMYGMMEEAQDDRSQLRGRVNLSYRDRSVHHHLAVMVEREARMAREAWGLFMDASDNAHSDVMSLRTMLVAQHALILDLQAADRRRQGVIKELLAADHKRQIQLTKLLRLLKGL</sequence>
<dbReference type="GO" id="GO:0006310">
    <property type="term" value="P:DNA recombination"/>
    <property type="evidence" value="ECO:0007669"/>
    <property type="project" value="UniProtKB-KW"/>
</dbReference>
<evidence type="ECO:0000256" key="9">
    <source>
        <dbReference type="ARBA" id="ARBA00023125"/>
    </source>
</evidence>
<keyword evidence="10" id="KW-0233">DNA recombination</keyword>
<dbReference type="InterPro" id="IPR012337">
    <property type="entry name" value="RNaseH-like_sf"/>
</dbReference>
<dbReference type="GO" id="GO:0003677">
    <property type="term" value="F:DNA binding"/>
    <property type="evidence" value="ECO:0007669"/>
    <property type="project" value="UniProtKB-KW"/>
</dbReference>
<keyword evidence="7" id="KW-0695">RNA-directed DNA polymerase</keyword>
<feature type="region of interest" description="Disordered" evidence="11">
    <location>
        <begin position="459"/>
        <end position="494"/>
    </location>
</feature>
<dbReference type="InterPro" id="IPR056924">
    <property type="entry name" value="SH3_Tf2-1"/>
</dbReference>
<evidence type="ECO:0000256" key="1">
    <source>
        <dbReference type="ARBA" id="ARBA00022670"/>
    </source>
</evidence>
<keyword evidence="4" id="KW-0378">Hydrolase</keyword>
<dbReference type="AlphaFoldDB" id="A0A6L2P582"/>
<dbReference type="Pfam" id="PF24626">
    <property type="entry name" value="SH3_Tf2-1"/>
    <property type="match status" value="1"/>
</dbReference>
<reference evidence="14" key="1">
    <citation type="journal article" date="2019" name="Sci. Rep.">
        <title>Draft genome of Tanacetum cinerariifolium, the natural source of mosquito coil.</title>
        <authorList>
            <person name="Yamashiro T."/>
            <person name="Shiraishi A."/>
            <person name="Satake H."/>
            <person name="Nakayama K."/>
        </authorList>
    </citation>
    <scope>NUCLEOTIDE SEQUENCE</scope>
</reference>
<protein>
    <submittedName>
        <fullName evidence="14">B3 DNA-binding domain protein</fullName>
    </submittedName>
</protein>
<evidence type="ECO:0000256" key="11">
    <source>
        <dbReference type="SAM" id="MobiDB-lite"/>
    </source>
</evidence>
<dbReference type="InterPro" id="IPR036397">
    <property type="entry name" value="RNaseH_sf"/>
</dbReference>
<dbReference type="PANTHER" id="PTHR37984">
    <property type="entry name" value="PROTEIN CBG26694"/>
    <property type="match status" value="1"/>
</dbReference>
<keyword evidence="3" id="KW-0064">Aspartyl protease</keyword>
<dbReference type="InterPro" id="IPR043128">
    <property type="entry name" value="Rev_trsase/Diguanyl_cyclase"/>
</dbReference>
<dbReference type="InterPro" id="IPR041588">
    <property type="entry name" value="Integrase_H2C2"/>
</dbReference>
<dbReference type="PANTHER" id="PTHR37984:SF5">
    <property type="entry name" value="PROTEIN NYNRIN-LIKE"/>
    <property type="match status" value="1"/>
</dbReference>
<feature type="domain" description="Tf2-1-like SH3-like" evidence="13">
    <location>
        <begin position="303"/>
        <end position="339"/>
    </location>
</feature>
<dbReference type="Gene3D" id="3.30.70.270">
    <property type="match status" value="1"/>
</dbReference>
<feature type="non-terminal residue" evidence="14">
    <location>
        <position position="1"/>
    </location>
</feature>
<dbReference type="Gene3D" id="1.10.340.70">
    <property type="match status" value="1"/>
</dbReference>
<evidence type="ECO:0000256" key="2">
    <source>
        <dbReference type="ARBA" id="ARBA00022723"/>
    </source>
</evidence>
<comment type="caution">
    <text evidence="14">The sequence shown here is derived from an EMBL/GenBank/DDBJ whole genome shotgun (WGS) entry which is preliminary data.</text>
</comment>
<evidence type="ECO:0000256" key="3">
    <source>
        <dbReference type="ARBA" id="ARBA00022750"/>
    </source>
</evidence>
<proteinExistence type="predicted"/>
<feature type="compositionally biased region" description="Acidic residues" evidence="11">
    <location>
        <begin position="480"/>
        <end position="493"/>
    </location>
</feature>
<dbReference type="SUPFAM" id="SSF56672">
    <property type="entry name" value="DNA/RNA polymerases"/>
    <property type="match status" value="1"/>
</dbReference>
<feature type="region of interest" description="Disordered" evidence="11">
    <location>
        <begin position="557"/>
        <end position="581"/>
    </location>
</feature>
<evidence type="ECO:0000256" key="4">
    <source>
        <dbReference type="ARBA" id="ARBA00022801"/>
    </source>
</evidence>
<keyword evidence="8" id="KW-0808">Transferase</keyword>
<dbReference type="InterPro" id="IPR043502">
    <property type="entry name" value="DNA/RNA_pol_sf"/>
</dbReference>
<dbReference type="Gene3D" id="3.30.420.10">
    <property type="entry name" value="Ribonuclease H-like superfamily/Ribonuclease H"/>
    <property type="match status" value="1"/>
</dbReference>
<keyword evidence="1" id="KW-0645">Protease</keyword>
<evidence type="ECO:0000259" key="13">
    <source>
        <dbReference type="Pfam" id="PF24626"/>
    </source>
</evidence>
<organism evidence="14">
    <name type="scientific">Tanacetum cinerariifolium</name>
    <name type="common">Dalmatian daisy</name>
    <name type="synonym">Chrysanthemum cinerariifolium</name>
    <dbReference type="NCBI Taxonomy" id="118510"/>
    <lineage>
        <taxon>Eukaryota</taxon>
        <taxon>Viridiplantae</taxon>
        <taxon>Streptophyta</taxon>
        <taxon>Embryophyta</taxon>
        <taxon>Tracheophyta</taxon>
        <taxon>Spermatophyta</taxon>
        <taxon>Magnoliopsida</taxon>
        <taxon>eudicotyledons</taxon>
        <taxon>Gunneridae</taxon>
        <taxon>Pentapetalae</taxon>
        <taxon>asterids</taxon>
        <taxon>campanulids</taxon>
        <taxon>Asterales</taxon>
        <taxon>Asteraceae</taxon>
        <taxon>Asteroideae</taxon>
        <taxon>Anthemideae</taxon>
        <taxon>Anthemidinae</taxon>
        <taxon>Tanacetum</taxon>
    </lineage>
</organism>
<dbReference type="GO" id="GO:0006508">
    <property type="term" value="P:proteolysis"/>
    <property type="evidence" value="ECO:0007669"/>
    <property type="project" value="UniProtKB-KW"/>
</dbReference>
<dbReference type="GO" id="GO:0015074">
    <property type="term" value="P:DNA integration"/>
    <property type="evidence" value="ECO:0007669"/>
    <property type="project" value="UniProtKB-KW"/>
</dbReference>
<dbReference type="GO" id="GO:0004190">
    <property type="term" value="F:aspartic-type endopeptidase activity"/>
    <property type="evidence" value="ECO:0007669"/>
    <property type="project" value="UniProtKB-KW"/>
</dbReference>
<evidence type="ECO:0000256" key="10">
    <source>
        <dbReference type="ARBA" id="ARBA00023172"/>
    </source>
</evidence>
<keyword evidence="9 14" id="KW-0238">DNA-binding</keyword>
<dbReference type="InterPro" id="IPR050951">
    <property type="entry name" value="Retrovirus_Pol_polyprotein"/>
</dbReference>
<name>A0A6L2P582_TANCI</name>
<dbReference type="EMBL" id="BKCJ010010575">
    <property type="protein sequence ID" value="GEU92205.1"/>
    <property type="molecule type" value="Genomic_DNA"/>
</dbReference>
<evidence type="ECO:0000256" key="8">
    <source>
        <dbReference type="ARBA" id="ARBA00022932"/>
    </source>
</evidence>
<keyword evidence="8" id="KW-0239">DNA-directed DNA polymerase</keyword>
<dbReference type="GO" id="GO:0046872">
    <property type="term" value="F:metal ion binding"/>
    <property type="evidence" value="ECO:0007669"/>
    <property type="project" value="UniProtKB-KW"/>
</dbReference>
<dbReference type="Pfam" id="PF17921">
    <property type="entry name" value="Integrase_H2C2"/>
    <property type="match status" value="1"/>
</dbReference>
<dbReference type="FunFam" id="3.30.70.270:FF:000020">
    <property type="entry name" value="Transposon Tf2-6 polyprotein-like Protein"/>
    <property type="match status" value="1"/>
</dbReference>
<evidence type="ECO:0000256" key="7">
    <source>
        <dbReference type="ARBA" id="ARBA00022918"/>
    </source>
</evidence>
<feature type="domain" description="Integrase zinc-binding" evidence="12">
    <location>
        <begin position="166"/>
        <end position="206"/>
    </location>
</feature>